<keyword evidence="7 12" id="KW-0822">Tryptophan biosynthesis</keyword>
<dbReference type="RefSeq" id="WP_044838537.1">
    <property type="nucleotide sequence ID" value="NZ_CP059733.1"/>
</dbReference>
<accession>A0AAE9Z8Q9</accession>
<keyword evidence="9 12" id="KW-0057">Aromatic amino acid biosynthesis</keyword>
<dbReference type="InterPro" id="IPR036052">
    <property type="entry name" value="TrpB-like_PALP_sf"/>
</dbReference>
<proteinExistence type="inferred from homology"/>
<evidence type="ECO:0000256" key="6">
    <source>
        <dbReference type="ARBA" id="ARBA00022605"/>
    </source>
</evidence>
<dbReference type="GO" id="GO:0005737">
    <property type="term" value="C:cytoplasm"/>
    <property type="evidence" value="ECO:0007669"/>
    <property type="project" value="TreeGrafter"/>
</dbReference>
<evidence type="ECO:0000256" key="3">
    <source>
        <dbReference type="ARBA" id="ARBA00004733"/>
    </source>
</evidence>
<evidence type="ECO:0000259" key="13">
    <source>
        <dbReference type="Pfam" id="PF00291"/>
    </source>
</evidence>
<comment type="subunit">
    <text evidence="5 12">Tetramer of two alpha and two beta chains.</text>
</comment>
<reference evidence="14 15" key="1">
    <citation type="journal article" date="2015" name="Genome Announc.">
        <title>Draft Genome Sequences of Marine Isolates of Thalassomonas viridans and Thalassomonas actiniarum.</title>
        <authorList>
            <person name="Olonade I."/>
            <person name="van Zyl L.J."/>
            <person name="Trindade M."/>
        </authorList>
    </citation>
    <scope>NUCLEOTIDE SEQUENCE [LARGE SCALE GENOMIC DNA]</scope>
    <source>
        <strain evidence="14 15">XOM25</strain>
    </source>
</reference>
<keyword evidence="15" id="KW-1185">Reference proteome</keyword>
<evidence type="ECO:0000256" key="4">
    <source>
        <dbReference type="ARBA" id="ARBA00009982"/>
    </source>
</evidence>
<dbReference type="SUPFAM" id="SSF53686">
    <property type="entry name" value="Tryptophan synthase beta subunit-like PLP-dependent enzymes"/>
    <property type="match status" value="1"/>
</dbReference>
<evidence type="ECO:0000256" key="8">
    <source>
        <dbReference type="ARBA" id="ARBA00022898"/>
    </source>
</evidence>
<dbReference type="PANTHER" id="PTHR48077:SF3">
    <property type="entry name" value="TRYPTOPHAN SYNTHASE"/>
    <property type="match status" value="1"/>
</dbReference>
<evidence type="ECO:0000256" key="10">
    <source>
        <dbReference type="ARBA" id="ARBA00023239"/>
    </source>
</evidence>
<dbReference type="KEGG" id="tvd:SG34_011820"/>
<evidence type="ECO:0000256" key="1">
    <source>
        <dbReference type="ARBA" id="ARBA00001933"/>
    </source>
</evidence>
<dbReference type="Proteomes" id="UP000032352">
    <property type="component" value="Chromosome"/>
</dbReference>
<name>A0AAE9Z8Q9_9GAMM</name>
<dbReference type="CDD" id="cd06446">
    <property type="entry name" value="Trp-synth_B"/>
    <property type="match status" value="1"/>
</dbReference>
<sequence>MNKDNQTKNESAVKKSLPAYFGEFGGMYVGELLVPALEQLEQAFIDSREDESFQAEFNKLLTSYAGRPTPLTLCRNLVKNPLAKIYLKREDLLHGGAHKTNQVLGQALLAKRMGKTEIIAETGAGQHGVATAIACSLLGLKCRVYMGAVDCERQQPNVFRMRLMGAEVLPVTAGSGTLKDAVNEALRDWSANYDKAHYLLGTAAGPHPFPTLVRDFQKMIGEEAKQQLLAEEGRLPDYVIACVGGGSNAIGMFHDFIKEDGVKLVGVEAGGKGIDTDQHGATLSAGTKGMLHGNYTYIMQDKHGQIEESYSVSAGLDYPAVGPQHAQLKDSGRAQYVPVNDDEALAAFQTLAKSEGIIPALESSHALAQALKMAEKVTEETIFLVNLSGRGDKDLAHVHTLLSGQEQETTTKQQDKGEQA</sequence>
<dbReference type="PROSITE" id="PS00168">
    <property type="entry name" value="TRP_SYNTHASE_BETA"/>
    <property type="match status" value="1"/>
</dbReference>
<keyword evidence="8 12" id="KW-0663">Pyridoxal phosphate</keyword>
<evidence type="ECO:0000256" key="11">
    <source>
        <dbReference type="ARBA" id="ARBA00049047"/>
    </source>
</evidence>
<feature type="domain" description="Tryptophan synthase beta chain-like PALP" evidence="13">
    <location>
        <begin position="64"/>
        <end position="386"/>
    </location>
</feature>
<dbReference type="HAMAP" id="MF_00133">
    <property type="entry name" value="Trp_synth_beta"/>
    <property type="match status" value="1"/>
</dbReference>
<dbReference type="InterPro" id="IPR001926">
    <property type="entry name" value="TrpB-like_PALP"/>
</dbReference>
<dbReference type="EMBL" id="CP059733">
    <property type="protein sequence ID" value="WDE08229.1"/>
    <property type="molecule type" value="Genomic_DNA"/>
</dbReference>
<evidence type="ECO:0000256" key="12">
    <source>
        <dbReference type="HAMAP-Rule" id="MF_00133"/>
    </source>
</evidence>
<evidence type="ECO:0000313" key="14">
    <source>
        <dbReference type="EMBL" id="WDE08229.1"/>
    </source>
</evidence>
<dbReference type="FunFam" id="3.40.50.1100:FF:000004">
    <property type="entry name" value="Tryptophan synthase beta chain"/>
    <property type="match status" value="1"/>
</dbReference>
<dbReference type="EC" id="4.2.1.20" evidence="12"/>
<reference evidence="14 15" key="2">
    <citation type="journal article" date="2022" name="Mar. Drugs">
        <title>Bioassay-Guided Fractionation Leads to the Detection of Cholic Acid Generated by the Rare Thalassomonas sp.</title>
        <authorList>
            <person name="Pheiffer F."/>
            <person name="Schneider Y.K."/>
            <person name="Hansen E.H."/>
            <person name="Andersen J.H."/>
            <person name="Isaksson J."/>
            <person name="Busche T."/>
            <person name="R C."/>
            <person name="Kalinowski J."/>
            <person name="Zyl L.V."/>
            <person name="Trindade M."/>
        </authorList>
    </citation>
    <scope>NUCLEOTIDE SEQUENCE [LARGE SCALE GENOMIC DNA]</scope>
    <source>
        <strain evidence="14 15">XOM25</strain>
    </source>
</reference>
<keyword evidence="6 12" id="KW-0028">Amino-acid biosynthesis</keyword>
<comment type="function">
    <text evidence="2 12">The beta subunit is responsible for the synthesis of L-tryptophan from indole and L-serine.</text>
</comment>
<dbReference type="InterPro" id="IPR006653">
    <property type="entry name" value="Trp_synth_b_CS"/>
</dbReference>
<gene>
    <name evidence="12 14" type="primary">trpB</name>
    <name evidence="14" type="ORF">SG34_011820</name>
</gene>
<dbReference type="GO" id="GO:0004834">
    <property type="term" value="F:tryptophan synthase activity"/>
    <property type="evidence" value="ECO:0007669"/>
    <property type="project" value="UniProtKB-UniRule"/>
</dbReference>
<dbReference type="PIRSF" id="PIRSF001413">
    <property type="entry name" value="Trp_syn_beta"/>
    <property type="match status" value="1"/>
</dbReference>
<dbReference type="Pfam" id="PF00291">
    <property type="entry name" value="PALP"/>
    <property type="match status" value="1"/>
</dbReference>
<feature type="modified residue" description="N6-(pyridoxal phosphate)lysine" evidence="12">
    <location>
        <position position="99"/>
    </location>
</feature>
<evidence type="ECO:0000256" key="9">
    <source>
        <dbReference type="ARBA" id="ARBA00023141"/>
    </source>
</evidence>
<comment type="cofactor">
    <cofactor evidence="1 12">
        <name>pyridoxal 5'-phosphate</name>
        <dbReference type="ChEBI" id="CHEBI:597326"/>
    </cofactor>
</comment>
<dbReference type="FunFam" id="3.40.50.1100:FF:000001">
    <property type="entry name" value="Tryptophan synthase beta chain"/>
    <property type="match status" value="1"/>
</dbReference>
<keyword evidence="10 12" id="KW-0456">Lyase</keyword>
<dbReference type="InterPro" id="IPR023026">
    <property type="entry name" value="Trp_synth_beta/beta-like"/>
</dbReference>
<comment type="similarity">
    <text evidence="4 12">Belongs to the TrpB family.</text>
</comment>
<organism evidence="14 15">
    <name type="scientific">Thalassomonas viridans</name>
    <dbReference type="NCBI Taxonomy" id="137584"/>
    <lineage>
        <taxon>Bacteria</taxon>
        <taxon>Pseudomonadati</taxon>
        <taxon>Pseudomonadota</taxon>
        <taxon>Gammaproteobacteria</taxon>
        <taxon>Alteromonadales</taxon>
        <taxon>Colwelliaceae</taxon>
        <taxon>Thalassomonas</taxon>
    </lineage>
</organism>
<comment type="catalytic activity">
    <reaction evidence="11 12">
        <text>(1S,2R)-1-C-(indol-3-yl)glycerol 3-phosphate + L-serine = D-glyceraldehyde 3-phosphate + L-tryptophan + H2O</text>
        <dbReference type="Rhea" id="RHEA:10532"/>
        <dbReference type="ChEBI" id="CHEBI:15377"/>
        <dbReference type="ChEBI" id="CHEBI:33384"/>
        <dbReference type="ChEBI" id="CHEBI:57912"/>
        <dbReference type="ChEBI" id="CHEBI:58866"/>
        <dbReference type="ChEBI" id="CHEBI:59776"/>
        <dbReference type="EC" id="4.2.1.20"/>
    </reaction>
</comment>
<evidence type="ECO:0000256" key="2">
    <source>
        <dbReference type="ARBA" id="ARBA00002786"/>
    </source>
</evidence>
<evidence type="ECO:0000313" key="15">
    <source>
        <dbReference type="Proteomes" id="UP000032352"/>
    </source>
</evidence>
<evidence type="ECO:0000256" key="7">
    <source>
        <dbReference type="ARBA" id="ARBA00022822"/>
    </source>
</evidence>
<dbReference type="NCBIfam" id="TIGR00263">
    <property type="entry name" value="trpB"/>
    <property type="match status" value="1"/>
</dbReference>
<dbReference type="AlphaFoldDB" id="A0AAE9Z8Q9"/>
<evidence type="ECO:0000256" key="5">
    <source>
        <dbReference type="ARBA" id="ARBA00011270"/>
    </source>
</evidence>
<dbReference type="Gene3D" id="3.40.50.1100">
    <property type="match status" value="2"/>
</dbReference>
<protein>
    <recommendedName>
        <fullName evidence="12">Tryptophan synthase beta chain</fullName>
        <ecNumber evidence="12">4.2.1.20</ecNumber>
    </recommendedName>
</protein>
<dbReference type="PANTHER" id="PTHR48077">
    <property type="entry name" value="TRYPTOPHAN SYNTHASE-RELATED"/>
    <property type="match status" value="1"/>
</dbReference>
<comment type="pathway">
    <text evidence="3 12">Amino-acid biosynthesis; L-tryptophan biosynthesis; L-tryptophan from chorismate: step 5/5.</text>
</comment>
<dbReference type="InterPro" id="IPR006654">
    <property type="entry name" value="Trp_synth_beta"/>
</dbReference>